<dbReference type="InterPro" id="IPR016186">
    <property type="entry name" value="C-type_lectin-like/link_sf"/>
</dbReference>
<keyword evidence="2" id="KW-1185">Reference proteome</keyword>
<organism evidence="1 2">
    <name type="scientific">Ilyodon furcidens</name>
    <name type="common">goldbreast splitfin</name>
    <dbReference type="NCBI Taxonomy" id="33524"/>
    <lineage>
        <taxon>Eukaryota</taxon>
        <taxon>Metazoa</taxon>
        <taxon>Chordata</taxon>
        <taxon>Craniata</taxon>
        <taxon>Vertebrata</taxon>
        <taxon>Euteleostomi</taxon>
        <taxon>Actinopterygii</taxon>
        <taxon>Neopterygii</taxon>
        <taxon>Teleostei</taxon>
        <taxon>Neoteleostei</taxon>
        <taxon>Acanthomorphata</taxon>
        <taxon>Ovalentaria</taxon>
        <taxon>Atherinomorphae</taxon>
        <taxon>Cyprinodontiformes</taxon>
        <taxon>Goodeidae</taxon>
        <taxon>Ilyodon</taxon>
    </lineage>
</organism>
<dbReference type="Gene3D" id="3.10.100.10">
    <property type="entry name" value="Mannose-Binding Protein A, subunit A"/>
    <property type="match status" value="1"/>
</dbReference>
<proteinExistence type="predicted"/>
<reference evidence="1 2" key="1">
    <citation type="submission" date="2021-06" db="EMBL/GenBank/DDBJ databases">
        <authorList>
            <person name="Palmer J.M."/>
        </authorList>
    </citation>
    <scope>NUCLEOTIDE SEQUENCE [LARGE SCALE GENOMIC DNA]</scope>
    <source>
        <strain evidence="2">if_2019</strain>
        <tissue evidence="1">Muscle</tissue>
    </source>
</reference>
<accession>A0ABV0UUN9</accession>
<dbReference type="SUPFAM" id="SSF56436">
    <property type="entry name" value="C-type lectin-like"/>
    <property type="match status" value="1"/>
</dbReference>
<dbReference type="EMBL" id="JAHRIQ010083901">
    <property type="protein sequence ID" value="MEQ2248912.1"/>
    <property type="molecule type" value="Genomic_DNA"/>
</dbReference>
<sequence>MTTDIRVTALQPFNPVMVHLFGTGMIVECLMQEGTTEHQRLVKVEASCSAQAFRQEGNKPSTLSFPGLLKKNWTENRRACITEGTDLLIVNSHEEQVVLLYLWWILLMEC</sequence>
<gene>
    <name evidence="1" type="ORF">ILYODFUR_024004</name>
</gene>
<dbReference type="InterPro" id="IPR016187">
    <property type="entry name" value="CTDL_fold"/>
</dbReference>
<dbReference type="Proteomes" id="UP001482620">
    <property type="component" value="Unassembled WGS sequence"/>
</dbReference>
<protein>
    <submittedName>
        <fullName evidence="1">Uncharacterized protein</fullName>
    </submittedName>
</protein>
<evidence type="ECO:0000313" key="1">
    <source>
        <dbReference type="EMBL" id="MEQ2248912.1"/>
    </source>
</evidence>
<comment type="caution">
    <text evidence="1">The sequence shown here is derived from an EMBL/GenBank/DDBJ whole genome shotgun (WGS) entry which is preliminary data.</text>
</comment>
<evidence type="ECO:0000313" key="2">
    <source>
        <dbReference type="Proteomes" id="UP001482620"/>
    </source>
</evidence>
<name>A0ABV0UUN9_9TELE</name>